<dbReference type="NCBIfam" id="TIGR00530">
    <property type="entry name" value="AGP_acyltrn"/>
    <property type="match status" value="1"/>
</dbReference>
<dbReference type="EMBL" id="DSGB01000002">
    <property type="protein sequence ID" value="HER95086.1"/>
    <property type="molecule type" value="Genomic_DNA"/>
</dbReference>
<keyword evidence="8 9" id="KW-0012">Acyltransferase</keyword>
<comment type="pathway">
    <text evidence="2">Phospholipid metabolism; CDP-diacylglycerol biosynthesis; CDP-diacylglycerol from sn-glycerol 3-phosphate: step 2/3.</text>
</comment>
<gene>
    <name evidence="12" type="ORF">ENO59_00980</name>
</gene>
<dbReference type="EC" id="2.3.1.51" evidence="5 9"/>
<sequence length="261" mass="29376">MESPLTPILAPVPVQTPLADAPPATWSTRLHFAWFVLMGLLSTLLIAPLQVLTHRFRPTAANFKKWARRWAGLILKGCGWRVACEDRAQLSLNQPYLFVANHQCALDILVLAYALPYPFGFVAKAELERVPVLGWAMRHSASLFIDRNDPRRSLESLQLAGARIRQGHSVLMFPEGTRGYRPELRALKKGAFLLAIEAGVPIVPVVIRDSYRYLDERRKVARPGTIHMVIGRPIPCQGLRRRDLPNLMALVHDRMQALLAD</sequence>
<keyword evidence="10" id="KW-1133">Transmembrane helix</keyword>
<dbReference type="AlphaFoldDB" id="A0A7V2AYQ4"/>
<dbReference type="PANTHER" id="PTHR10434">
    <property type="entry name" value="1-ACYL-SN-GLYCEROL-3-PHOSPHATE ACYLTRANSFERASE"/>
    <property type="match status" value="1"/>
</dbReference>
<dbReference type="GO" id="GO:0016020">
    <property type="term" value="C:membrane"/>
    <property type="evidence" value="ECO:0007669"/>
    <property type="project" value="InterPro"/>
</dbReference>
<accession>A0A7V2AYQ4</accession>
<dbReference type="PANTHER" id="PTHR10434:SF11">
    <property type="entry name" value="1-ACYL-SN-GLYCEROL-3-PHOSPHATE ACYLTRANSFERASE"/>
    <property type="match status" value="1"/>
</dbReference>
<evidence type="ECO:0000256" key="6">
    <source>
        <dbReference type="ARBA" id="ARBA00016139"/>
    </source>
</evidence>
<comment type="pathway">
    <text evidence="3">Lipid metabolism.</text>
</comment>
<comment type="similarity">
    <text evidence="4 9">Belongs to the 1-acyl-sn-glycerol-3-phosphate acyltransferase family.</text>
</comment>
<comment type="caution">
    <text evidence="12">The sequence shown here is derived from an EMBL/GenBank/DDBJ whole genome shotgun (WGS) entry which is preliminary data.</text>
</comment>
<keyword evidence="10" id="KW-0472">Membrane</keyword>
<evidence type="ECO:0000259" key="11">
    <source>
        <dbReference type="SMART" id="SM00563"/>
    </source>
</evidence>
<evidence type="ECO:0000256" key="2">
    <source>
        <dbReference type="ARBA" id="ARBA00004728"/>
    </source>
</evidence>
<keyword evidence="9" id="KW-0443">Lipid metabolism</keyword>
<evidence type="ECO:0000256" key="10">
    <source>
        <dbReference type="SAM" id="Phobius"/>
    </source>
</evidence>
<feature type="transmembrane region" description="Helical" evidence="10">
    <location>
        <begin position="32"/>
        <end position="52"/>
    </location>
</feature>
<reference evidence="12" key="1">
    <citation type="journal article" date="2020" name="mSystems">
        <title>Genome- and Community-Level Interaction Insights into Carbon Utilization and Element Cycling Functions of Hydrothermarchaeota in Hydrothermal Sediment.</title>
        <authorList>
            <person name="Zhou Z."/>
            <person name="Liu Y."/>
            <person name="Xu W."/>
            <person name="Pan J."/>
            <person name="Luo Z.H."/>
            <person name="Li M."/>
        </authorList>
    </citation>
    <scope>NUCLEOTIDE SEQUENCE [LARGE SCALE GENOMIC DNA]</scope>
    <source>
        <strain evidence="12">SpSt-143</strain>
    </source>
</reference>
<proteinExistence type="inferred from homology"/>
<evidence type="ECO:0000256" key="7">
    <source>
        <dbReference type="ARBA" id="ARBA00022679"/>
    </source>
</evidence>
<dbReference type="InterPro" id="IPR002123">
    <property type="entry name" value="Plipid/glycerol_acylTrfase"/>
</dbReference>
<evidence type="ECO:0000256" key="8">
    <source>
        <dbReference type="ARBA" id="ARBA00023315"/>
    </source>
</evidence>
<evidence type="ECO:0000256" key="3">
    <source>
        <dbReference type="ARBA" id="ARBA00005189"/>
    </source>
</evidence>
<evidence type="ECO:0000256" key="1">
    <source>
        <dbReference type="ARBA" id="ARBA00001141"/>
    </source>
</evidence>
<dbReference type="Pfam" id="PF01553">
    <property type="entry name" value="Acyltransferase"/>
    <property type="match status" value="1"/>
</dbReference>
<keyword evidence="9" id="KW-0444">Lipid biosynthesis</keyword>
<organism evidence="12">
    <name type="scientific">Rhodothermus marinus</name>
    <name type="common">Rhodothermus obamensis</name>
    <dbReference type="NCBI Taxonomy" id="29549"/>
    <lineage>
        <taxon>Bacteria</taxon>
        <taxon>Pseudomonadati</taxon>
        <taxon>Rhodothermota</taxon>
        <taxon>Rhodothermia</taxon>
        <taxon>Rhodothermales</taxon>
        <taxon>Rhodothermaceae</taxon>
        <taxon>Rhodothermus</taxon>
    </lineage>
</organism>
<dbReference type="GO" id="GO:0003841">
    <property type="term" value="F:1-acylglycerol-3-phosphate O-acyltransferase activity"/>
    <property type="evidence" value="ECO:0007669"/>
    <property type="project" value="UniProtKB-UniRule"/>
</dbReference>
<keyword evidence="9" id="KW-0594">Phospholipid biosynthesis</keyword>
<dbReference type="CDD" id="cd07989">
    <property type="entry name" value="LPLAT_AGPAT-like"/>
    <property type="match status" value="1"/>
</dbReference>
<dbReference type="GO" id="GO:0006654">
    <property type="term" value="P:phosphatidic acid biosynthetic process"/>
    <property type="evidence" value="ECO:0007669"/>
    <property type="project" value="TreeGrafter"/>
</dbReference>
<dbReference type="SMART" id="SM00563">
    <property type="entry name" value="PlsC"/>
    <property type="match status" value="1"/>
</dbReference>
<feature type="domain" description="Phospholipid/glycerol acyltransferase" evidence="11">
    <location>
        <begin position="96"/>
        <end position="210"/>
    </location>
</feature>
<keyword evidence="10" id="KW-0812">Transmembrane</keyword>
<name>A0A7V2AYQ4_RHOMR</name>
<evidence type="ECO:0000313" key="12">
    <source>
        <dbReference type="EMBL" id="HER95086.1"/>
    </source>
</evidence>
<keyword evidence="7 9" id="KW-0808">Transferase</keyword>
<evidence type="ECO:0000256" key="4">
    <source>
        <dbReference type="ARBA" id="ARBA00008655"/>
    </source>
</evidence>
<dbReference type="InterPro" id="IPR004552">
    <property type="entry name" value="AGP_acyltrans"/>
</dbReference>
<dbReference type="SUPFAM" id="SSF69593">
    <property type="entry name" value="Glycerol-3-phosphate (1)-acyltransferase"/>
    <property type="match status" value="1"/>
</dbReference>
<comment type="catalytic activity">
    <reaction evidence="1 9">
        <text>a 1-acyl-sn-glycero-3-phosphate + an acyl-CoA = a 1,2-diacyl-sn-glycero-3-phosphate + CoA</text>
        <dbReference type="Rhea" id="RHEA:19709"/>
        <dbReference type="ChEBI" id="CHEBI:57287"/>
        <dbReference type="ChEBI" id="CHEBI:57970"/>
        <dbReference type="ChEBI" id="CHEBI:58342"/>
        <dbReference type="ChEBI" id="CHEBI:58608"/>
        <dbReference type="EC" id="2.3.1.51"/>
    </reaction>
</comment>
<comment type="domain">
    <text evidence="9">The HXXXXD motif is essential for acyltransferase activity and may constitute the binding site for the phosphate moiety of the glycerol-3-phosphate.</text>
</comment>
<evidence type="ECO:0000256" key="9">
    <source>
        <dbReference type="RuleBase" id="RU361267"/>
    </source>
</evidence>
<evidence type="ECO:0000256" key="5">
    <source>
        <dbReference type="ARBA" id="ARBA00013211"/>
    </source>
</evidence>
<keyword evidence="9" id="KW-1208">Phospholipid metabolism</keyword>
<protein>
    <recommendedName>
        <fullName evidence="6 9">1-acyl-sn-glycerol-3-phosphate acyltransferase</fullName>
        <ecNumber evidence="5 9">2.3.1.51</ecNumber>
    </recommendedName>
</protein>